<evidence type="ECO:0000256" key="1">
    <source>
        <dbReference type="ARBA" id="ARBA00023015"/>
    </source>
</evidence>
<dbReference type="InterPro" id="IPR008920">
    <property type="entry name" value="TF_FadR/GntR_C"/>
</dbReference>
<evidence type="ECO:0000313" key="6">
    <source>
        <dbReference type="Proteomes" id="UP000231501"/>
    </source>
</evidence>
<name>A0A2G9C4U8_9BURK</name>
<dbReference type="Pfam" id="PF07729">
    <property type="entry name" value="FCD"/>
    <property type="match status" value="1"/>
</dbReference>
<dbReference type="SUPFAM" id="SSF46785">
    <property type="entry name" value="Winged helix' DNA-binding domain"/>
    <property type="match status" value="1"/>
</dbReference>
<keyword evidence="2" id="KW-0238">DNA-binding</keyword>
<dbReference type="InterPro" id="IPR036388">
    <property type="entry name" value="WH-like_DNA-bd_sf"/>
</dbReference>
<organism evidence="5 6">
    <name type="scientific">Roseateles chitinivorans</name>
    <dbReference type="NCBI Taxonomy" id="2917965"/>
    <lineage>
        <taxon>Bacteria</taxon>
        <taxon>Pseudomonadati</taxon>
        <taxon>Pseudomonadota</taxon>
        <taxon>Betaproteobacteria</taxon>
        <taxon>Burkholderiales</taxon>
        <taxon>Sphaerotilaceae</taxon>
        <taxon>Roseateles</taxon>
    </lineage>
</organism>
<gene>
    <name evidence="5" type="ORF">CS062_20040</name>
</gene>
<evidence type="ECO:0000313" key="5">
    <source>
        <dbReference type="EMBL" id="PIM51407.1"/>
    </source>
</evidence>
<dbReference type="SMART" id="SM00345">
    <property type="entry name" value="HTH_GNTR"/>
    <property type="match status" value="1"/>
</dbReference>
<keyword evidence="6" id="KW-1185">Reference proteome</keyword>
<dbReference type="AlphaFoldDB" id="A0A2G9C4U8"/>
<dbReference type="GO" id="GO:0003700">
    <property type="term" value="F:DNA-binding transcription factor activity"/>
    <property type="evidence" value="ECO:0007669"/>
    <property type="project" value="InterPro"/>
</dbReference>
<dbReference type="SUPFAM" id="SSF48008">
    <property type="entry name" value="GntR ligand-binding domain-like"/>
    <property type="match status" value="1"/>
</dbReference>
<dbReference type="EMBL" id="PEOG01000066">
    <property type="protein sequence ID" value="PIM51407.1"/>
    <property type="molecule type" value="Genomic_DNA"/>
</dbReference>
<protein>
    <submittedName>
        <fullName evidence="5">GntR family transcriptional regulator</fullName>
    </submittedName>
</protein>
<comment type="caution">
    <text evidence="5">The sequence shown here is derived from an EMBL/GenBank/DDBJ whole genome shotgun (WGS) entry which is preliminary data.</text>
</comment>
<proteinExistence type="predicted"/>
<accession>A0A2G9C4U8</accession>
<keyword evidence="1" id="KW-0805">Transcription regulation</keyword>
<dbReference type="Gene3D" id="1.10.10.10">
    <property type="entry name" value="Winged helix-like DNA-binding domain superfamily/Winged helix DNA-binding domain"/>
    <property type="match status" value="1"/>
</dbReference>
<keyword evidence="3" id="KW-0804">Transcription</keyword>
<dbReference type="SMART" id="SM00895">
    <property type="entry name" value="FCD"/>
    <property type="match status" value="1"/>
</dbReference>
<dbReference type="InterPro" id="IPR036390">
    <property type="entry name" value="WH_DNA-bd_sf"/>
</dbReference>
<evidence type="ECO:0000256" key="3">
    <source>
        <dbReference type="ARBA" id="ARBA00023163"/>
    </source>
</evidence>
<dbReference type="PROSITE" id="PS50949">
    <property type="entry name" value="HTH_GNTR"/>
    <property type="match status" value="1"/>
</dbReference>
<dbReference type="GO" id="GO:0003677">
    <property type="term" value="F:DNA binding"/>
    <property type="evidence" value="ECO:0007669"/>
    <property type="project" value="UniProtKB-KW"/>
</dbReference>
<dbReference type="InterPro" id="IPR011711">
    <property type="entry name" value="GntR_C"/>
</dbReference>
<evidence type="ECO:0000256" key="2">
    <source>
        <dbReference type="ARBA" id="ARBA00023125"/>
    </source>
</evidence>
<reference evidence="5 6" key="1">
    <citation type="submission" date="2017-11" db="EMBL/GenBank/DDBJ databases">
        <title>Draft genome sequence of Mitsuaria sp. HWN-4.</title>
        <authorList>
            <person name="Gundlapally S.R."/>
        </authorList>
    </citation>
    <scope>NUCLEOTIDE SEQUENCE [LARGE SCALE GENOMIC DNA]</scope>
    <source>
        <strain evidence="5 6">HWN-4</strain>
    </source>
</reference>
<dbReference type="PANTHER" id="PTHR43537">
    <property type="entry name" value="TRANSCRIPTIONAL REGULATOR, GNTR FAMILY"/>
    <property type="match status" value="1"/>
</dbReference>
<dbReference type="CDD" id="cd07377">
    <property type="entry name" value="WHTH_GntR"/>
    <property type="match status" value="1"/>
</dbReference>
<dbReference type="Proteomes" id="UP000231501">
    <property type="component" value="Unassembled WGS sequence"/>
</dbReference>
<dbReference type="PANTHER" id="PTHR43537:SF5">
    <property type="entry name" value="UXU OPERON TRANSCRIPTIONAL REGULATOR"/>
    <property type="match status" value="1"/>
</dbReference>
<feature type="domain" description="HTH gntR-type" evidence="4">
    <location>
        <begin position="11"/>
        <end position="79"/>
    </location>
</feature>
<dbReference type="OrthoDB" id="5296437at2"/>
<dbReference type="RefSeq" id="WP_099863345.1">
    <property type="nucleotide sequence ID" value="NZ_PEOG01000066.1"/>
</dbReference>
<dbReference type="Gene3D" id="1.20.120.530">
    <property type="entry name" value="GntR ligand-binding domain-like"/>
    <property type="match status" value="1"/>
</dbReference>
<dbReference type="PRINTS" id="PR00035">
    <property type="entry name" value="HTHGNTR"/>
</dbReference>
<dbReference type="Pfam" id="PF00392">
    <property type="entry name" value="GntR"/>
    <property type="match status" value="1"/>
</dbReference>
<evidence type="ECO:0000259" key="4">
    <source>
        <dbReference type="PROSITE" id="PS50949"/>
    </source>
</evidence>
<sequence>MAQHPYGGEVRRQYQVVADRVRMLIRDGGFTTGARLPAERELAQQLGVSRPSLREALIALEIEGRIEIRGGSGVYVCAAPTEVGATPTLGESPAELMQARVVVEGAVATLAAARVDKASLDRVRDALDAMRADVAAGRKPVEADRRFHLSIAEMSGNLVLAGVVGALFDGRHGAISTRMSGRIESVSPPWQDALGEHEAILRALESRDPQAASAAMCRHLLAAHDRWVGVND</sequence>
<dbReference type="InterPro" id="IPR000524">
    <property type="entry name" value="Tscrpt_reg_HTH_GntR"/>
</dbReference>